<dbReference type="Gene3D" id="3.40.190.150">
    <property type="entry name" value="Bordetella uptake gene, domain 1"/>
    <property type="match status" value="1"/>
</dbReference>
<proteinExistence type="inferred from homology"/>
<dbReference type="EMBL" id="JBHTNU010000002">
    <property type="protein sequence ID" value="MFD1425771.1"/>
    <property type="molecule type" value="Genomic_DNA"/>
</dbReference>
<dbReference type="CDD" id="cd07012">
    <property type="entry name" value="PBP2_Bug_TTT"/>
    <property type="match status" value="1"/>
</dbReference>
<dbReference type="InterPro" id="IPR005064">
    <property type="entry name" value="BUG"/>
</dbReference>
<dbReference type="InterPro" id="IPR042100">
    <property type="entry name" value="Bug_dom1"/>
</dbReference>
<dbReference type="PIRSF" id="PIRSF017082">
    <property type="entry name" value="YflP"/>
    <property type="match status" value="1"/>
</dbReference>
<sequence>MKRFFWQWMGLLSAGILLLTGCQASLSDHVAFPERQITYMIPFEAGGQSDVEARRQHPLLEKELGQPVIITYKPGGGGSVGWAELARQKADGYNLAGINIPHIILQPLANPDTGYQTEQIQPVVLFQRTPIGLAVPKESDIRSIKDLVRKAKKNPGKLTVAGSGTYTGHHLAFRQLEKFAGIRMKYVPFTGAATQTQGFFGGNTDLILANTSDLVKYKEQLQILAIGGDQRTELFPKVPTFKEVGYEMAPVIDRGVGVPAGTPAPVVQRLEEAFLRVACNDKIKEQMIREGFEPLEMGVVETEKYIKRKTAELTPMIEEVK</sequence>
<evidence type="ECO:0000256" key="2">
    <source>
        <dbReference type="SAM" id="SignalP"/>
    </source>
</evidence>
<accession>A0ABW4C761</accession>
<evidence type="ECO:0000313" key="3">
    <source>
        <dbReference type="EMBL" id="MFD1425771.1"/>
    </source>
</evidence>
<organism evidence="3 4">
    <name type="scientific">Kroppenstedtia sanguinis</name>
    <dbReference type="NCBI Taxonomy" id="1380684"/>
    <lineage>
        <taxon>Bacteria</taxon>
        <taxon>Bacillati</taxon>
        <taxon>Bacillota</taxon>
        <taxon>Bacilli</taxon>
        <taxon>Bacillales</taxon>
        <taxon>Thermoactinomycetaceae</taxon>
        <taxon>Kroppenstedtia</taxon>
    </lineage>
</organism>
<dbReference type="Proteomes" id="UP001597282">
    <property type="component" value="Unassembled WGS sequence"/>
</dbReference>
<gene>
    <name evidence="3" type="ORF">ACFQ4Y_02315</name>
</gene>
<protein>
    <submittedName>
        <fullName evidence="3">Tripartite tricarboxylate transporter substrate binding protein</fullName>
    </submittedName>
</protein>
<keyword evidence="2" id="KW-0732">Signal</keyword>
<dbReference type="PROSITE" id="PS51257">
    <property type="entry name" value="PROKAR_LIPOPROTEIN"/>
    <property type="match status" value="1"/>
</dbReference>
<evidence type="ECO:0000256" key="1">
    <source>
        <dbReference type="ARBA" id="ARBA00006987"/>
    </source>
</evidence>
<dbReference type="Pfam" id="PF03401">
    <property type="entry name" value="TctC"/>
    <property type="match status" value="1"/>
</dbReference>
<feature type="chain" id="PRO_5046086947" evidence="2">
    <location>
        <begin position="25"/>
        <end position="321"/>
    </location>
</feature>
<comment type="caution">
    <text evidence="3">The sequence shown here is derived from an EMBL/GenBank/DDBJ whole genome shotgun (WGS) entry which is preliminary data.</text>
</comment>
<dbReference type="RefSeq" id="WP_380162750.1">
    <property type="nucleotide sequence ID" value="NZ_JBHTNU010000002.1"/>
</dbReference>
<feature type="signal peptide" evidence="2">
    <location>
        <begin position="1"/>
        <end position="24"/>
    </location>
</feature>
<dbReference type="SUPFAM" id="SSF53850">
    <property type="entry name" value="Periplasmic binding protein-like II"/>
    <property type="match status" value="1"/>
</dbReference>
<dbReference type="PANTHER" id="PTHR42928:SF5">
    <property type="entry name" value="BLR1237 PROTEIN"/>
    <property type="match status" value="1"/>
</dbReference>
<keyword evidence="4" id="KW-1185">Reference proteome</keyword>
<dbReference type="PANTHER" id="PTHR42928">
    <property type="entry name" value="TRICARBOXYLATE-BINDING PROTEIN"/>
    <property type="match status" value="1"/>
</dbReference>
<reference evidence="4" key="1">
    <citation type="journal article" date="2019" name="Int. J. Syst. Evol. Microbiol.">
        <title>The Global Catalogue of Microorganisms (GCM) 10K type strain sequencing project: providing services to taxonomists for standard genome sequencing and annotation.</title>
        <authorList>
            <consortium name="The Broad Institute Genomics Platform"/>
            <consortium name="The Broad Institute Genome Sequencing Center for Infectious Disease"/>
            <person name="Wu L."/>
            <person name="Ma J."/>
        </authorList>
    </citation>
    <scope>NUCLEOTIDE SEQUENCE [LARGE SCALE GENOMIC DNA]</scope>
    <source>
        <strain evidence="4">S1</strain>
    </source>
</reference>
<evidence type="ECO:0000313" key="4">
    <source>
        <dbReference type="Proteomes" id="UP001597282"/>
    </source>
</evidence>
<dbReference type="Gene3D" id="3.40.190.10">
    <property type="entry name" value="Periplasmic binding protein-like II"/>
    <property type="match status" value="1"/>
</dbReference>
<comment type="similarity">
    <text evidence="1">Belongs to the UPF0065 (bug) family.</text>
</comment>
<name>A0ABW4C761_9BACL</name>